<dbReference type="PRINTS" id="PR00385">
    <property type="entry name" value="P450"/>
</dbReference>
<dbReference type="InParanoid" id="A0A6P9A5Z3"/>
<dbReference type="InterPro" id="IPR001128">
    <property type="entry name" value="Cyt_P450"/>
</dbReference>
<keyword evidence="6 8" id="KW-0408">Iron</keyword>
<keyword evidence="5" id="KW-0560">Oxidoreductase</keyword>
<evidence type="ECO:0000256" key="2">
    <source>
        <dbReference type="ARBA" id="ARBA00010617"/>
    </source>
</evidence>
<dbReference type="GeneID" id="117652092"/>
<comment type="cofactor">
    <cofactor evidence="1 8">
        <name>heme</name>
        <dbReference type="ChEBI" id="CHEBI:30413"/>
    </cofactor>
</comment>
<evidence type="ECO:0000256" key="4">
    <source>
        <dbReference type="ARBA" id="ARBA00022723"/>
    </source>
</evidence>
<dbReference type="KEGG" id="tpal:117652092"/>
<protein>
    <submittedName>
        <fullName evidence="10">Cytochrome P450 315a1, mitochondrial</fullName>
    </submittedName>
</protein>
<dbReference type="Pfam" id="PF00067">
    <property type="entry name" value="p450"/>
    <property type="match status" value="1"/>
</dbReference>
<sequence length="457" mass="51738">MPQPRGPRTMGMPLPLFEGGHSKLHLYVDEQHRDLGDVFQDQIAPDSESIVFVADPVEMRRTFGLEGKYPLHLVPESWTVYNKAYGCQRGLFFMDGEEWLNMRRVMNRLMLKPEANIFSAPCQHVANALVSQWQHENTTEIQNLEEQLYKWSLDTVVAVMIGTNYEAHAGKWNGIISQLASDIHSIFLESAEMSSMSAKVARDEDKPVWRRFKKSVDVSLSTARSLLREMISVCSASPSGLLSDMQDAELSEEEIMKVVVDLILAAGDTTAMSLQWTLFLLAKNPDVQESISAKIRNKTDTLHPALLRGVVREALRLYPVAPFLIRIVPEQCVIGGYELPPNKLVFLSLYTSGRDPKNFPEPEKFWPERWLREISNDNENSSGAYIAVKNSYASMPFAMGARSCIGRKLAETQMITTLASILKQFKLELLNANDIEMVMRMVAVPSEPIRLRLKHHQ</sequence>
<dbReference type="GO" id="GO:0005506">
    <property type="term" value="F:iron ion binding"/>
    <property type="evidence" value="ECO:0007669"/>
    <property type="project" value="InterPro"/>
</dbReference>
<keyword evidence="4 8" id="KW-0479">Metal-binding</keyword>
<evidence type="ECO:0000256" key="3">
    <source>
        <dbReference type="ARBA" id="ARBA00022617"/>
    </source>
</evidence>
<evidence type="ECO:0000256" key="6">
    <source>
        <dbReference type="ARBA" id="ARBA00023004"/>
    </source>
</evidence>
<dbReference type="GO" id="GO:0016705">
    <property type="term" value="F:oxidoreductase activity, acting on paired donors, with incorporation or reduction of molecular oxygen"/>
    <property type="evidence" value="ECO:0007669"/>
    <property type="project" value="InterPro"/>
</dbReference>
<dbReference type="Gene3D" id="1.10.630.10">
    <property type="entry name" value="Cytochrome P450"/>
    <property type="match status" value="1"/>
</dbReference>
<dbReference type="CDD" id="cd11054">
    <property type="entry name" value="CYP24A1-like"/>
    <property type="match status" value="1"/>
</dbReference>
<proteinExistence type="inferred from homology"/>
<dbReference type="InterPro" id="IPR036396">
    <property type="entry name" value="Cyt_P450_sf"/>
</dbReference>
<keyword evidence="3 8" id="KW-0349">Heme</keyword>
<dbReference type="PANTHER" id="PTHR24279">
    <property type="entry name" value="CYTOCHROME P450"/>
    <property type="match status" value="1"/>
</dbReference>
<dbReference type="PANTHER" id="PTHR24279:SF120">
    <property type="entry name" value="CYTOCHROME P450"/>
    <property type="match status" value="1"/>
</dbReference>
<organism evidence="10">
    <name type="scientific">Thrips palmi</name>
    <name type="common">Melon thrips</name>
    <dbReference type="NCBI Taxonomy" id="161013"/>
    <lineage>
        <taxon>Eukaryota</taxon>
        <taxon>Metazoa</taxon>
        <taxon>Ecdysozoa</taxon>
        <taxon>Arthropoda</taxon>
        <taxon>Hexapoda</taxon>
        <taxon>Insecta</taxon>
        <taxon>Pterygota</taxon>
        <taxon>Neoptera</taxon>
        <taxon>Paraneoptera</taxon>
        <taxon>Thysanoptera</taxon>
        <taxon>Terebrantia</taxon>
        <taxon>Thripoidea</taxon>
        <taxon>Thripidae</taxon>
        <taxon>Thrips</taxon>
    </lineage>
</organism>
<comment type="similarity">
    <text evidence="2">Belongs to the cytochrome P450 family.</text>
</comment>
<dbReference type="InterPro" id="IPR002401">
    <property type="entry name" value="Cyt_P450_E_grp-I"/>
</dbReference>
<name>A0A6P9A5Z3_THRPL</name>
<evidence type="ECO:0000313" key="10">
    <source>
        <dbReference type="RefSeq" id="XP_034252654.1"/>
    </source>
</evidence>
<dbReference type="AlphaFoldDB" id="A0A6P9A5Z3"/>
<feature type="binding site" description="axial binding residue" evidence="8">
    <location>
        <position position="404"/>
    </location>
    <ligand>
        <name>heme</name>
        <dbReference type="ChEBI" id="CHEBI:30413"/>
    </ligand>
    <ligandPart>
        <name>Fe</name>
        <dbReference type="ChEBI" id="CHEBI:18248"/>
    </ligandPart>
</feature>
<evidence type="ECO:0000256" key="5">
    <source>
        <dbReference type="ARBA" id="ARBA00023002"/>
    </source>
</evidence>
<dbReference type="PRINTS" id="PR00463">
    <property type="entry name" value="EP450I"/>
</dbReference>
<gene>
    <name evidence="10" type="primary">LOC117652092</name>
</gene>
<dbReference type="GO" id="GO:0020037">
    <property type="term" value="F:heme binding"/>
    <property type="evidence" value="ECO:0007669"/>
    <property type="project" value="InterPro"/>
</dbReference>
<keyword evidence="9" id="KW-1185">Reference proteome</keyword>
<evidence type="ECO:0000256" key="1">
    <source>
        <dbReference type="ARBA" id="ARBA00001971"/>
    </source>
</evidence>
<dbReference type="RefSeq" id="XP_034252654.1">
    <property type="nucleotide sequence ID" value="XM_034396763.1"/>
</dbReference>
<dbReference type="OrthoDB" id="3945418at2759"/>
<evidence type="ECO:0000313" key="9">
    <source>
        <dbReference type="Proteomes" id="UP000515158"/>
    </source>
</evidence>
<dbReference type="SUPFAM" id="SSF48264">
    <property type="entry name" value="Cytochrome P450"/>
    <property type="match status" value="1"/>
</dbReference>
<accession>A0A6P9A5Z3</accession>
<keyword evidence="7" id="KW-0503">Monooxygenase</keyword>
<evidence type="ECO:0000256" key="8">
    <source>
        <dbReference type="PIRSR" id="PIRSR602401-1"/>
    </source>
</evidence>
<dbReference type="InterPro" id="IPR050479">
    <property type="entry name" value="CYP11_CYP27_families"/>
</dbReference>
<dbReference type="FunCoup" id="A0A6P9A5Z3">
    <property type="interactions" value="30"/>
</dbReference>
<dbReference type="GO" id="GO:0004497">
    <property type="term" value="F:monooxygenase activity"/>
    <property type="evidence" value="ECO:0007669"/>
    <property type="project" value="UniProtKB-KW"/>
</dbReference>
<evidence type="ECO:0000256" key="7">
    <source>
        <dbReference type="ARBA" id="ARBA00023033"/>
    </source>
</evidence>
<reference evidence="10" key="1">
    <citation type="submission" date="2025-08" db="UniProtKB">
        <authorList>
            <consortium name="RefSeq"/>
        </authorList>
    </citation>
    <scope>IDENTIFICATION</scope>
    <source>
        <tissue evidence="10">Total insect</tissue>
    </source>
</reference>
<dbReference type="Proteomes" id="UP000515158">
    <property type="component" value="Unplaced"/>
</dbReference>
<dbReference type="CTD" id="44858"/>